<proteinExistence type="predicted"/>
<evidence type="ECO:0000313" key="2">
    <source>
        <dbReference type="Proteomes" id="UP000585836"/>
    </source>
</evidence>
<accession>A0A7W9PXS7</accession>
<gene>
    <name evidence="1" type="ORF">FHS34_005426</name>
</gene>
<dbReference type="AlphaFoldDB" id="A0A7W9PXS7"/>
<reference evidence="1 2" key="1">
    <citation type="submission" date="2020-08" db="EMBL/GenBank/DDBJ databases">
        <title>Genomic Encyclopedia of Type Strains, Phase III (KMG-III): the genomes of soil and plant-associated and newly described type strains.</title>
        <authorList>
            <person name="Whitman W."/>
        </authorList>
    </citation>
    <scope>NUCLEOTIDE SEQUENCE [LARGE SCALE GENOMIC DNA]</scope>
    <source>
        <strain evidence="1 2">CECT 3313</strain>
    </source>
</reference>
<comment type="caution">
    <text evidence="1">The sequence shown here is derived from an EMBL/GenBank/DDBJ whole genome shotgun (WGS) entry which is preliminary data.</text>
</comment>
<name>A0A7W9PXS7_9ACTN</name>
<protein>
    <submittedName>
        <fullName evidence="1">Uncharacterized protein</fullName>
    </submittedName>
</protein>
<evidence type="ECO:0000313" key="1">
    <source>
        <dbReference type="EMBL" id="MBB5929935.1"/>
    </source>
</evidence>
<organism evidence="1 2">
    <name type="scientific">Streptomyces echinatus</name>
    <dbReference type="NCBI Taxonomy" id="67293"/>
    <lineage>
        <taxon>Bacteria</taxon>
        <taxon>Bacillati</taxon>
        <taxon>Actinomycetota</taxon>
        <taxon>Actinomycetes</taxon>
        <taxon>Kitasatosporales</taxon>
        <taxon>Streptomycetaceae</taxon>
        <taxon>Streptomyces</taxon>
    </lineage>
</organism>
<keyword evidence="2" id="KW-1185">Reference proteome</keyword>
<sequence length="67" mass="7343">MGREYEIFSSGEVSAEGSWGRTALHPAITLCMCRSTMRYPAIRFAEWARVSGTVAARPGSAGHLREL</sequence>
<dbReference type="Proteomes" id="UP000585836">
    <property type="component" value="Unassembled WGS sequence"/>
</dbReference>
<dbReference type="EMBL" id="JACHJK010000010">
    <property type="protein sequence ID" value="MBB5929935.1"/>
    <property type="molecule type" value="Genomic_DNA"/>
</dbReference>